<dbReference type="EMBL" id="CP000575">
    <property type="protein sequence ID" value="ABN69552.1"/>
    <property type="molecule type" value="Genomic_DNA"/>
</dbReference>
<reference evidence="3 4" key="2">
    <citation type="journal article" date="2009" name="Stand. Genomic Sci.">
        <title>Complete genome sequence of Staphylothermus marinus Stetter and Fiala 1986 type strain F1.</title>
        <authorList>
            <person name="Anderson I.J."/>
            <person name="Sun H."/>
            <person name="Lapidus A."/>
            <person name="Copeland A."/>
            <person name="Glavina Del Rio T."/>
            <person name="Tice H."/>
            <person name="Dalin E."/>
            <person name="Lucas S."/>
            <person name="Barry K."/>
            <person name="Land M."/>
            <person name="Richardson P."/>
            <person name="Huber H."/>
            <person name="Kyrpides N.C."/>
        </authorList>
    </citation>
    <scope>NUCLEOTIDE SEQUENCE [LARGE SCALE GENOMIC DNA]</scope>
    <source>
        <strain evidence="4">ATCC 43588 / DSM 3639 / JCM 9404 / F1</strain>
    </source>
</reference>
<dbReference type="PANTHER" id="PTHR33608:SF6">
    <property type="entry name" value="BLL2464 PROTEIN"/>
    <property type="match status" value="1"/>
</dbReference>
<keyword evidence="1" id="KW-0812">Transmembrane</keyword>
<keyword evidence="1" id="KW-0472">Membrane</keyword>
<sequence>MLENDVSATSNVYVLLSLAGLLVSLDIWLNKTITIYTLYVVGIVIAIILGTRILVELSARQIYRLKIKREFLDPPMERNKVRIKLVFRNNSSIPLFYVSINDLYPSLFKLVEGSNTVSATLLPYSGFEYEYIVETVLGKHLFRGLEIIVKDPLGLFNYKTTIDPEEKIIYVKPKPATFPRRMIGIWTRRGLGIGKARMRGLGQEFYELREYFPGDDYRLIDWKSFARLRKLYVKEFEREANLSVVFIIDASPDSMRGIVGGTPLEDMARITAGLSKILLERGDWVGVVIRGEKIVRSGYGRGRIHFMRIINSLSNIDWHAKEPSISLGGLIVDEASKLPRRAKTLFFVLTTLLNRSEADELINASNKLRSLGHLVFIVQLIPELYEEKYLKGLESAIFSGLTLDRYVLSKQIREYLGRRGVRVVSVGPDDIYVMIYRLIESYRAVIV</sequence>
<feature type="transmembrane region" description="Helical" evidence="1">
    <location>
        <begin position="12"/>
        <end position="29"/>
    </location>
</feature>
<dbReference type="AlphaFoldDB" id="A3DLP2"/>
<dbReference type="STRING" id="399550.Smar_0441"/>
<evidence type="ECO:0000259" key="2">
    <source>
        <dbReference type="Pfam" id="PF01882"/>
    </source>
</evidence>
<reference evidence="4" key="1">
    <citation type="journal article" date="2009" name="BMC Genomics">
        <title>The complete genome sequence of Staphylothermus marinus reveals differences in sulfur metabolism among heterotrophic Crenarchaeota.</title>
        <authorList>
            <person name="Anderson I.J."/>
            <person name="Dharmarajan L."/>
            <person name="Rodriguez J."/>
            <person name="Hooper S."/>
            <person name="Porat I."/>
            <person name="Ulrich L.E."/>
            <person name="Elkins J.G."/>
            <person name="Mavromatis K."/>
            <person name="Sun H."/>
            <person name="Land M."/>
            <person name="Lapidus A."/>
            <person name="Lucas S."/>
            <person name="Barry K."/>
            <person name="Huber H."/>
            <person name="Zhulin I.B."/>
            <person name="Whitman W.B."/>
            <person name="Mukhopadhyay B."/>
            <person name="Woese C."/>
            <person name="Bristow J."/>
            <person name="Kyrpides N."/>
        </authorList>
    </citation>
    <scope>NUCLEOTIDE SEQUENCE [LARGE SCALE GENOMIC DNA]</scope>
    <source>
        <strain evidence="4">ATCC 43588 / DSM 3639 / JCM 9404 / F1</strain>
    </source>
</reference>
<proteinExistence type="predicted"/>
<dbReference type="GeneID" id="4906493"/>
<dbReference type="KEGG" id="smr:Smar_0441"/>
<dbReference type="InterPro" id="IPR002881">
    <property type="entry name" value="DUF58"/>
</dbReference>
<accession>A3DLP2</accession>
<dbReference type="Pfam" id="PF01882">
    <property type="entry name" value="DUF58"/>
    <property type="match status" value="1"/>
</dbReference>
<protein>
    <recommendedName>
        <fullName evidence="2">DUF58 domain-containing protein</fullName>
    </recommendedName>
</protein>
<evidence type="ECO:0000313" key="4">
    <source>
        <dbReference type="Proteomes" id="UP000000254"/>
    </source>
</evidence>
<feature type="transmembrane region" description="Helical" evidence="1">
    <location>
        <begin position="35"/>
        <end position="55"/>
    </location>
</feature>
<dbReference type="HOGENOM" id="CLU_625015_0_0_2"/>
<dbReference type="PANTHER" id="PTHR33608">
    <property type="entry name" value="BLL2464 PROTEIN"/>
    <property type="match status" value="1"/>
</dbReference>
<dbReference type="Proteomes" id="UP000000254">
    <property type="component" value="Chromosome"/>
</dbReference>
<gene>
    <name evidence="3" type="ordered locus">Smar_0441</name>
</gene>
<dbReference type="OrthoDB" id="19186at2157"/>
<evidence type="ECO:0000256" key="1">
    <source>
        <dbReference type="SAM" id="Phobius"/>
    </source>
</evidence>
<keyword evidence="1" id="KW-1133">Transmembrane helix</keyword>
<evidence type="ECO:0000313" key="3">
    <source>
        <dbReference type="EMBL" id="ABN69552.1"/>
    </source>
</evidence>
<keyword evidence="4" id="KW-1185">Reference proteome</keyword>
<feature type="domain" description="DUF58" evidence="2">
    <location>
        <begin position="207"/>
        <end position="363"/>
    </location>
</feature>
<dbReference type="RefSeq" id="WP_011838743.1">
    <property type="nucleotide sequence ID" value="NC_009033.1"/>
</dbReference>
<organism evidence="3 4">
    <name type="scientific">Staphylothermus marinus (strain ATCC 43588 / DSM 3639 / JCM 9404 / F1)</name>
    <dbReference type="NCBI Taxonomy" id="399550"/>
    <lineage>
        <taxon>Archaea</taxon>
        <taxon>Thermoproteota</taxon>
        <taxon>Thermoprotei</taxon>
        <taxon>Desulfurococcales</taxon>
        <taxon>Desulfurococcaceae</taxon>
        <taxon>Staphylothermus</taxon>
    </lineage>
</organism>
<name>A3DLP2_STAMF</name>
<dbReference type="eggNOG" id="arCOG02742">
    <property type="taxonomic scope" value="Archaea"/>
</dbReference>